<feature type="compositionally biased region" description="Low complexity" evidence="3">
    <location>
        <begin position="734"/>
        <end position="748"/>
    </location>
</feature>
<sequence length="1028" mass="108964">MYFLVLPDGLGLPIVAPIHLVQRRDSHLGPRRGGVWGMTTSTTPHTQLESLLLFRGIAQFGLEIAAFPRIAEALKNNNLIKNAATYDARRLNPESLQELFLRLLRDELKTESGDPPGPDGALPPAPAKSNGRASPLPTLGDARQHGEKIQSAYSKLQDAYMRHAVHDIKQLEHQFDLVQKEIRDLEKAGDANSGPRPQSPNGVQTVPAKHDAGPANGAGPSPLASPKPTAQVPISPSLPHQPLRPLQPLLPQPTPRPDGRNGPSPPQQAVPEKTGPGPRSPALTYPQAVHSPQPGQQEISRTSAAKPSETPKLSNGAPQVLQAPQGAPPFQPPSRSPAPPPIAEDLQRPDGVVGPRQSPVLPLANAQPPAQGQLKWEPPYQPNAGAPRQTDLQHHNATIFPTLPQAMPTQQAPYQPQPPQPRPSPLPGQSHRPLPQQVLIPPHSTSQFAPPLQSPPVRSLPDSVNGSIQHRQPPPLPAAGLSQGLQPQSPYQPPPYPGYPASTPAHGSPIHTAQPRAHPSPAHPGPGRSPVIPSPSVPPAAALPRPSHGPTAPHPQRPQPLNSQPSLPYGQQTAPQAAPSLGPSHPDAARIYNSPYQPPRPAAVDRIHPRLPVAATPTPPARFSSVTPAPKTPAMALRATFIAGSGTKWISTPTPSTPKPGVEFRLGYDNVPSPAFEPVSPVSRPPVPPSAVPLGAKDRQMAERTQTDAPAAKRKPSWPQSAHQAQIGIPPRQPAASPAATQSASPQTKGLSQSAVEPEPPKVKHEREDLTPTPVRTSIENRMTDVVSESLPPPGPPKVVLWTRSFNKVCGSAMEQIVHHRSANMFAQPIREKDAPGYHKVIKYPQDLKSIRAAINHGNRAAAQAAAALPGGDPGSSSVWLPRTEELVPPRSIINSSQLDRELAHMFSNAVMYNPDPYHGPGPVFLNNVDEIGEGVEGGAHHDSGVLGYKVDEFGVVNDARAMFVGVEKLLSELRSAEIQRGAPPGGATGTSTRQASVLGAAAGGPESGADEDEEDECGGRGQEETGC</sequence>
<dbReference type="AlphaFoldDB" id="A0AAN6UN71"/>
<dbReference type="PANTHER" id="PTHR15398">
    <property type="entry name" value="BROMODOMAIN-CONTAINING PROTEIN 8"/>
    <property type="match status" value="1"/>
</dbReference>
<evidence type="ECO:0000313" key="6">
    <source>
        <dbReference type="Proteomes" id="UP001304895"/>
    </source>
</evidence>
<dbReference type="PROSITE" id="PS50014">
    <property type="entry name" value="BROMODOMAIN_2"/>
    <property type="match status" value="1"/>
</dbReference>
<dbReference type="InterPro" id="IPR036427">
    <property type="entry name" value="Bromodomain-like_sf"/>
</dbReference>
<feature type="compositionally biased region" description="Pro residues" evidence="3">
    <location>
        <begin position="415"/>
        <end position="426"/>
    </location>
</feature>
<dbReference type="GO" id="GO:0035267">
    <property type="term" value="C:NuA4 histone acetyltransferase complex"/>
    <property type="evidence" value="ECO:0007669"/>
    <property type="project" value="TreeGrafter"/>
</dbReference>
<evidence type="ECO:0000256" key="3">
    <source>
        <dbReference type="SAM" id="MobiDB-lite"/>
    </source>
</evidence>
<name>A0AAN6UN71_9PEZI</name>
<evidence type="ECO:0000256" key="2">
    <source>
        <dbReference type="PROSITE-ProRule" id="PRU00035"/>
    </source>
</evidence>
<feature type="compositionally biased region" description="Pro residues" evidence="3">
    <location>
        <begin position="326"/>
        <end position="342"/>
    </location>
</feature>
<evidence type="ECO:0000313" key="5">
    <source>
        <dbReference type="EMBL" id="KAK4135776.1"/>
    </source>
</evidence>
<feature type="compositionally biased region" description="Polar residues" evidence="3">
    <location>
        <begin position="293"/>
        <end position="317"/>
    </location>
</feature>
<feature type="compositionally biased region" description="Basic and acidic residues" evidence="3">
    <location>
        <begin position="759"/>
        <end position="770"/>
    </location>
</feature>
<feature type="region of interest" description="Disordered" evidence="3">
    <location>
        <begin position="187"/>
        <end position="631"/>
    </location>
</feature>
<proteinExistence type="predicted"/>
<feature type="region of interest" description="Disordered" evidence="3">
    <location>
        <begin position="109"/>
        <end position="148"/>
    </location>
</feature>
<accession>A0AAN6UN71</accession>
<comment type="caution">
    <text evidence="5">The sequence shown here is derived from an EMBL/GenBank/DDBJ whole genome shotgun (WGS) entry which is preliminary data.</text>
</comment>
<reference evidence="5" key="1">
    <citation type="journal article" date="2023" name="Mol. Phylogenet. Evol.">
        <title>Genome-scale phylogeny and comparative genomics of the fungal order Sordariales.</title>
        <authorList>
            <person name="Hensen N."/>
            <person name="Bonometti L."/>
            <person name="Westerberg I."/>
            <person name="Brannstrom I.O."/>
            <person name="Guillou S."/>
            <person name="Cros-Aarteil S."/>
            <person name="Calhoun S."/>
            <person name="Haridas S."/>
            <person name="Kuo A."/>
            <person name="Mondo S."/>
            <person name="Pangilinan J."/>
            <person name="Riley R."/>
            <person name="LaButti K."/>
            <person name="Andreopoulos B."/>
            <person name="Lipzen A."/>
            <person name="Chen C."/>
            <person name="Yan M."/>
            <person name="Daum C."/>
            <person name="Ng V."/>
            <person name="Clum A."/>
            <person name="Steindorff A."/>
            <person name="Ohm R.A."/>
            <person name="Martin F."/>
            <person name="Silar P."/>
            <person name="Natvig D.O."/>
            <person name="Lalanne C."/>
            <person name="Gautier V."/>
            <person name="Ament-Velasquez S.L."/>
            <person name="Kruys A."/>
            <person name="Hutchinson M.I."/>
            <person name="Powell A.J."/>
            <person name="Barry K."/>
            <person name="Miller A.N."/>
            <person name="Grigoriev I.V."/>
            <person name="Debuchy R."/>
            <person name="Gladieux P."/>
            <person name="Hiltunen Thoren M."/>
            <person name="Johannesson H."/>
        </authorList>
    </citation>
    <scope>NUCLEOTIDE SEQUENCE</scope>
    <source>
        <strain evidence="5">CBS 123565</strain>
    </source>
</reference>
<dbReference type="PANTHER" id="PTHR15398:SF4">
    <property type="entry name" value="BROMODOMAIN-CONTAINING PROTEIN 8 ISOFORM X1"/>
    <property type="match status" value="1"/>
</dbReference>
<dbReference type="EMBL" id="MU853405">
    <property type="protein sequence ID" value="KAK4135776.1"/>
    <property type="molecule type" value="Genomic_DNA"/>
</dbReference>
<feature type="region of interest" description="Disordered" evidence="3">
    <location>
        <begin position="672"/>
        <end position="773"/>
    </location>
</feature>
<evidence type="ECO:0000256" key="1">
    <source>
        <dbReference type="ARBA" id="ARBA00023117"/>
    </source>
</evidence>
<dbReference type="InterPro" id="IPR001487">
    <property type="entry name" value="Bromodomain"/>
</dbReference>
<dbReference type="SUPFAM" id="SSF47370">
    <property type="entry name" value="Bromodomain"/>
    <property type="match status" value="1"/>
</dbReference>
<dbReference type="Gene3D" id="1.20.920.10">
    <property type="entry name" value="Bromodomain-like"/>
    <property type="match status" value="1"/>
</dbReference>
<feature type="domain" description="Bromo" evidence="4">
    <location>
        <begin position="818"/>
        <end position="914"/>
    </location>
</feature>
<keyword evidence="6" id="KW-1185">Reference proteome</keyword>
<keyword evidence="1 2" id="KW-0103">Bromodomain</keyword>
<feature type="compositionally biased region" description="Pro residues" evidence="3">
    <location>
        <begin position="115"/>
        <end position="126"/>
    </location>
</feature>
<feature type="compositionally biased region" description="Basic and acidic residues" evidence="3">
    <location>
        <begin position="696"/>
        <end position="706"/>
    </location>
</feature>
<dbReference type="Pfam" id="PF00439">
    <property type="entry name" value="Bromodomain"/>
    <property type="match status" value="1"/>
</dbReference>
<gene>
    <name evidence="5" type="ORF">BT67DRAFT_448708</name>
</gene>
<feature type="compositionally biased region" description="Polar residues" evidence="3">
    <location>
        <begin position="195"/>
        <end position="204"/>
    </location>
</feature>
<dbReference type="GO" id="GO:0006325">
    <property type="term" value="P:chromatin organization"/>
    <property type="evidence" value="ECO:0007669"/>
    <property type="project" value="UniProtKB-ARBA"/>
</dbReference>
<dbReference type="CDD" id="cd04369">
    <property type="entry name" value="Bromodomain"/>
    <property type="match status" value="1"/>
</dbReference>
<feature type="compositionally biased region" description="Low complexity" evidence="3">
    <location>
        <begin position="235"/>
        <end position="247"/>
    </location>
</feature>
<organism evidence="5 6">
    <name type="scientific">Trichocladium antarcticum</name>
    <dbReference type="NCBI Taxonomy" id="1450529"/>
    <lineage>
        <taxon>Eukaryota</taxon>
        <taxon>Fungi</taxon>
        <taxon>Dikarya</taxon>
        <taxon>Ascomycota</taxon>
        <taxon>Pezizomycotina</taxon>
        <taxon>Sordariomycetes</taxon>
        <taxon>Sordariomycetidae</taxon>
        <taxon>Sordariales</taxon>
        <taxon>Chaetomiaceae</taxon>
        <taxon>Trichocladium</taxon>
    </lineage>
</organism>
<feature type="compositionally biased region" description="Basic and acidic residues" evidence="3">
    <location>
        <begin position="1018"/>
        <end position="1028"/>
    </location>
</feature>
<feature type="region of interest" description="Disordered" evidence="3">
    <location>
        <begin position="980"/>
        <end position="1028"/>
    </location>
</feature>
<protein>
    <recommendedName>
        <fullName evidence="4">Bromo domain-containing protein</fullName>
    </recommendedName>
</protein>
<feature type="compositionally biased region" description="Polar residues" evidence="3">
    <location>
        <begin position="559"/>
        <end position="575"/>
    </location>
</feature>
<evidence type="ECO:0000259" key="4">
    <source>
        <dbReference type="PROSITE" id="PS50014"/>
    </source>
</evidence>
<dbReference type="Proteomes" id="UP001304895">
    <property type="component" value="Unassembled WGS sequence"/>
</dbReference>
<feature type="compositionally biased region" description="Low complexity" evidence="3">
    <location>
        <begin position="404"/>
        <end position="414"/>
    </location>
</feature>
<reference evidence="5" key="2">
    <citation type="submission" date="2023-05" db="EMBL/GenBank/DDBJ databases">
        <authorList>
            <consortium name="Lawrence Berkeley National Laboratory"/>
            <person name="Steindorff A."/>
            <person name="Hensen N."/>
            <person name="Bonometti L."/>
            <person name="Westerberg I."/>
            <person name="Brannstrom I.O."/>
            <person name="Guillou S."/>
            <person name="Cros-Aarteil S."/>
            <person name="Calhoun S."/>
            <person name="Haridas S."/>
            <person name="Kuo A."/>
            <person name="Mondo S."/>
            <person name="Pangilinan J."/>
            <person name="Riley R."/>
            <person name="Labutti K."/>
            <person name="Andreopoulos B."/>
            <person name="Lipzen A."/>
            <person name="Chen C."/>
            <person name="Yanf M."/>
            <person name="Daum C."/>
            <person name="Ng V."/>
            <person name="Clum A."/>
            <person name="Ohm R."/>
            <person name="Martin F."/>
            <person name="Silar P."/>
            <person name="Natvig D."/>
            <person name="Lalanne C."/>
            <person name="Gautier V."/>
            <person name="Ament-Velasquez S.L."/>
            <person name="Kruys A."/>
            <person name="Hutchinson M.I."/>
            <person name="Powell A.J."/>
            <person name="Barry K."/>
            <person name="Miller A.N."/>
            <person name="Grigoriev I.V."/>
            <person name="Debuchy R."/>
            <person name="Gladieux P."/>
            <person name="Thoren M.H."/>
            <person name="Johannesson H."/>
        </authorList>
    </citation>
    <scope>NUCLEOTIDE SEQUENCE</scope>
    <source>
        <strain evidence="5">CBS 123565</strain>
    </source>
</reference>
<feature type="region of interest" description="Disordered" evidence="3">
    <location>
        <begin position="647"/>
        <end position="666"/>
    </location>
</feature>